<accession>A0A937A6C5</accession>
<feature type="transmembrane region" description="Helical" evidence="10">
    <location>
        <begin position="99"/>
        <end position="118"/>
    </location>
</feature>
<dbReference type="PANTHER" id="PTHR36122:SF2">
    <property type="entry name" value="NICOTINAMIDE RIBOSIDE TRANSPORTER PNUC"/>
    <property type="match status" value="1"/>
</dbReference>
<dbReference type="EMBL" id="JAERQG010000001">
    <property type="protein sequence ID" value="MBL0764497.1"/>
    <property type="molecule type" value="Genomic_DNA"/>
</dbReference>
<reference evidence="11" key="1">
    <citation type="submission" date="2021-01" db="EMBL/GenBank/DDBJ databases">
        <title>Marivirga sp. nov., isolated from intertidal surface sediments.</title>
        <authorList>
            <person name="Zhang M."/>
        </authorList>
    </citation>
    <scope>NUCLEOTIDE SEQUENCE</scope>
    <source>
        <strain evidence="11">SM1354</strain>
    </source>
</reference>
<feature type="transmembrane region" description="Helical" evidence="10">
    <location>
        <begin position="37"/>
        <end position="53"/>
    </location>
</feature>
<keyword evidence="5" id="KW-0813">Transport</keyword>
<dbReference type="GO" id="GO:0005886">
    <property type="term" value="C:plasma membrane"/>
    <property type="evidence" value="ECO:0007669"/>
    <property type="project" value="UniProtKB-SubCell"/>
</dbReference>
<dbReference type="AlphaFoldDB" id="A0A937A6C5"/>
<proteinExistence type="inferred from homology"/>
<feature type="transmembrane region" description="Helical" evidence="10">
    <location>
        <begin position="173"/>
        <end position="191"/>
    </location>
</feature>
<dbReference type="Proteomes" id="UP000642920">
    <property type="component" value="Unassembled WGS sequence"/>
</dbReference>
<protein>
    <recommendedName>
        <fullName evidence="4">Nicotinamide riboside transporter PnuC</fullName>
    </recommendedName>
</protein>
<feature type="transmembrane region" description="Helical" evidence="10">
    <location>
        <begin position="13"/>
        <end position="30"/>
    </location>
</feature>
<comment type="caution">
    <text evidence="11">The sequence shown here is derived from an EMBL/GenBank/DDBJ whole genome shotgun (WGS) entry which is preliminary data.</text>
</comment>
<evidence type="ECO:0000256" key="5">
    <source>
        <dbReference type="ARBA" id="ARBA00022448"/>
    </source>
</evidence>
<evidence type="ECO:0000313" key="11">
    <source>
        <dbReference type="EMBL" id="MBL0764497.1"/>
    </source>
</evidence>
<dbReference type="GO" id="GO:0034257">
    <property type="term" value="F:nicotinamide riboside transmembrane transporter activity"/>
    <property type="evidence" value="ECO:0007669"/>
    <property type="project" value="InterPro"/>
</dbReference>
<dbReference type="PANTHER" id="PTHR36122">
    <property type="entry name" value="NICOTINAMIDE RIBOSIDE TRANSPORTER PNUC"/>
    <property type="match status" value="1"/>
</dbReference>
<evidence type="ECO:0000256" key="4">
    <source>
        <dbReference type="ARBA" id="ARBA00017522"/>
    </source>
</evidence>
<evidence type="ECO:0000256" key="2">
    <source>
        <dbReference type="ARBA" id="ARBA00004651"/>
    </source>
</evidence>
<organism evidence="11 12">
    <name type="scientific">Marivirga atlantica</name>
    <dbReference type="NCBI Taxonomy" id="1548457"/>
    <lineage>
        <taxon>Bacteria</taxon>
        <taxon>Pseudomonadati</taxon>
        <taxon>Bacteroidota</taxon>
        <taxon>Cytophagia</taxon>
        <taxon>Cytophagales</taxon>
        <taxon>Marivirgaceae</taxon>
        <taxon>Marivirga</taxon>
    </lineage>
</organism>
<comment type="function">
    <text evidence="1">Required for nicotinamide riboside transport across the inner membrane.</text>
</comment>
<keyword evidence="12" id="KW-1185">Reference proteome</keyword>
<evidence type="ECO:0000313" key="12">
    <source>
        <dbReference type="Proteomes" id="UP000642920"/>
    </source>
</evidence>
<evidence type="ECO:0000256" key="8">
    <source>
        <dbReference type="ARBA" id="ARBA00022989"/>
    </source>
</evidence>
<evidence type="ECO:0000256" key="7">
    <source>
        <dbReference type="ARBA" id="ARBA00022692"/>
    </source>
</evidence>
<evidence type="ECO:0000256" key="6">
    <source>
        <dbReference type="ARBA" id="ARBA00022475"/>
    </source>
</evidence>
<gene>
    <name evidence="11" type="ORF">JKP34_04480</name>
</gene>
<keyword evidence="8 10" id="KW-1133">Transmembrane helix</keyword>
<dbReference type="InterPro" id="IPR006419">
    <property type="entry name" value="NMN_transpt_PnuC"/>
</dbReference>
<keyword evidence="9 10" id="KW-0472">Membrane</keyword>
<comment type="subcellular location">
    <subcellularLocation>
        <location evidence="2">Cell membrane</location>
        <topology evidence="2">Multi-pass membrane protein</topology>
    </subcellularLocation>
</comment>
<feature type="transmembrane region" description="Helical" evidence="10">
    <location>
        <begin position="59"/>
        <end position="78"/>
    </location>
</feature>
<name>A0A937A6C5_9BACT</name>
<evidence type="ECO:0000256" key="9">
    <source>
        <dbReference type="ARBA" id="ARBA00023136"/>
    </source>
</evidence>
<keyword evidence="7 10" id="KW-0812">Transmembrane</keyword>
<keyword evidence="6" id="KW-1003">Cell membrane</keyword>
<comment type="similarity">
    <text evidence="3">Belongs to the nicotinamide ribonucleoside (NR) uptake permease (TC 4.B.1) family.</text>
</comment>
<dbReference type="RefSeq" id="WP_201918122.1">
    <property type="nucleotide sequence ID" value="NZ_JAERQG010000001.1"/>
</dbReference>
<evidence type="ECO:0000256" key="1">
    <source>
        <dbReference type="ARBA" id="ARBA00002672"/>
    </source>
</evidence>
<evidence type="ECO:0000256" key="3">
    <source>
        <dbReference type="ARBA" id="ARBA00006669"/>
    </source>
</evidence>
<dbReference type="Pfam" id="PF04973">
    <property type="entry name" value="NMN_transporter"/>
    <property type="match status" value="1"/>
</dbReference>
<sequence length="200" mass="23308">MDYSNQITEALEALSWLEASGVFFGLLYIYLAAKENIWCWPAGLVSVIIYIFICIDAKLYAETALQFYYLGTSLYGWYHWQNQKTKEELPISIMSTQEHILFIGLGALITLGVGYGLTTYTDASIPYIDSFTTVFSLFTTWLVTRKVLENWLYWIIVDSVGAYQYFYKELYLTSLLFALYVVIVVFGYIKWRKIYLQKYA</sequence>
<dbReference type="NCBIfam" id="TIGR01528">
    <property type="entry name" value="NMN_trans_PnuC"/>
    <property type="match status" value="1"/>
</dbReference>
<evidence type="ECO:0000256" key="10">
    <source>
        <dbReference type="SAM" id="Phobius"/>
    </source>
</evidence>